<keyword evidence="1" id="KW-0472">Membrane</keyword>
<gene>
    <name evidence="2" type="ORF">EDD35_5866</name>
</gene>
<keyword evidence="1" id="KW-0812">Transmembrane</keyword>
<feature type="transmembrane region" description="Helical" evidence="1">
    <location>
        <begin position="421"/>
        <end position="439"/>
    </location>
</feature>
<dbReference type="Proteomes" id="UP000274843">
    <property type="component" value="Unassembled WGS sequence"/>
</dbReference>
<dbReference type="GeneID" id="301847145"/>
<sequence length="858" mass="87983">MNHWGLPSPWSRAPWMLLRRPAVAVAVAAAAFLVALPAAAAALFLSAAGNAALQSQVADACPAYTGAYVSSALRLDNPAGATLLDARERALTTEGGRVPRLSAPVTTLFQQGELGRNKVNLVARTGFADHVRILDGGRGPGVWLPDGFAAEKGIRAGDRVPVTTAGRTVTMPVAAVYRDLRSDPDQPYWCSLTELYRGKPLGETPIYPLALLSREDFLGAAGGSGVRIGATIELPLDADGLTTANAVPVLDGLQRLRDDTNHAVDRYPDQVQFVSNLPAMTDRANLVVRALTGTVVPLAAAATLAGLVVAGAAGGFWVDRRRAELTVLSARGVGPAALAGKAVLEVALVVAAGGVGGWFAARALVASAGPSGLFTPAAVHGSIWAVGGAFLVTLGAVALVAARRAAHLFDVPPVRARRARWVPWELVPLAAAVASWFLLGDEVQAGAGGAVGTVARVPPRLVVAPILLVIALAIAAARAVRWVLSRARARGGPQRPGWFLAGRRVLAGPVAAAVLTGATAVPVALAVYGASVTGSVDRTLHAEGQLIVGTDVVFSLETRAPVPPALADRASLVSVYGNARVAGSTVEVLGVDPATFGRAAFWDPALPGPSLDELLGRLARGEPIALLAGLNRAHGTSTVDIGGRSVPLTVVAVPQLPGKKSGNPLLVVRQDVLDGLGLVTRPQLWVRGDPDEILAAASGLPVRTYAEAANVTAAGVYSPITYTFGFLAAVSLLCGAIIVVGLLLYLTAKARARRSAYVLLRRMSVTPADHWRALCFEVGGLLLAGFAAGLVLAVVAVGLTAGAYDVNPSTLPGTLLTPPRGLVAGLAAAAAVTTALAAGAAQRAVSRARPAEVLRDAR</sequence>
<protein>
    <submittedName>
        <fullName evidence="2">Putative ABC transport system permease protein</fullName>
    </submittedName>
</protein>
<feature type="transmembrane region" description="Helical" evidence="1">
    <location>
        <begin position="781"/>
        <end position="801"/>
    </location>
</feature>
<feature type="transmembrane region" description="Helical" evidence="1">
    <location>
        <begin position="295"/>
        <end position="318"/>
    </location>
</feature>
<feature type="transmembrane region" description="Helical" evidence="1">
    <location>
        <begin position="505"/>
        <end position="528"/>
    </location>
</feature>
<organism evidence="2 3">
    <name type="scientific">Amycolatopsis thermoflava</name>
    <dbReference type="NCBI Taxonomy" id="84480"/>
    <lineage>
        <taxon>Bacteria</taxon>
        <taxon>Bacillati</taxon>
        <taxon>Actinomycetota</taxon>
        <taxon>Actinomycetes</taxon>
        <taxon>Pseudonocardiales</taxon>
        <taxon>Pseudonocardiaceae</taxon>
        <taxon>Amycolatopsis</taxon>
        <taxon>Amycolatopsis methanolica group</taxon>
    </lineage>
</organism>
<feature type="transmembrane region" description="Helical" evidence="1">
    <location>
        <begin position="381"/>
        <end position="401"/>
    </location>
</feature>
<accession>A0A3N2H3G5</accession>
<proteinExistence type="predicted"/>
<dbReference type="AlphaFoldDB" id="A0A3N2H3G5"/>
<name>A0A3N2H3G5_9PSEU</name>
<reference evidence="2 3" key="1">
    <citation type="submission" date="2018-11" db="EMBL/GenBank/DDBJ databases">
        <title>Sequencing the genomes of 1000 actinobacteria strains.</title>
        <authorList>
            <person name="Klenk H.-P."/>
        </authorList>
    </citation>
    <scope>NUCLEOTIDE SEQUENCE [LARGE SCALE GENOMIC DNA]</scope>
    <source>
        <strain evidence="2 3">DSM 44348</strain>
    </source>
</reference>
<feature type="transmembrane region" description="Helical" evidence="1">
    <location>
        <begin position="821"/>
        <end position="841"/>
    </location>
</feature>
<keyword evidence="1" id="KW-1133">Transmembrane helix</keyword>
<dbReference type="RefSeq" id="WP_231960796.1">
    <property type="nucleotide sequence ID" value="NZ_RKHY01000001.1"/>
</dbReference>
<comment type="caution">
    <text evidence="2">The sequence shown here is derived from an EMBL/GenBank/DDBJ whole genome shotgun (WGS) entry which is preliminary data.</text>
</comment>
<feature type="transmembrane region" description="Helical" evidence="1">
    <location>
        <begin position="724"/>
        <end position="746"/>
    </location>
</feature>
<feature type="transmembrane region" description="Helical" evidence="1">
    <location>
        <begin position="462"/>
        <end position="484"/>
    </location>
</feature>
<evidence type="ECO:0000313" key="3">
    <source>
        <dbReference type="Proteomes" id="UP000274843"/>
    </source>
</evidence>
<evidence type="ECO:0000313" key="2">
    <source>
        <dbReference type="EMBL" id="ROS43452.1"/>
    </source>
</evidence>
<evidence type="ECO:0000256" key="1">
    <source>
        <dbReference type="SAM" id="Phobius"/>
    </source>
</evidence>
<feature type="transmembrane region" description="Helical" evidence="1">
    <location>
        <begin position="338"/>
        <end position="361"/>
    </location>
</feature>
<keyword evidence="3" id="KW-1185">Reference proteome</keyword>
<dbReference type="EMBL" id="RKHY01000001">
    <property type="protein sequence ID" value="ROS43452.1"/>
    <property type="molecule type" value="Genomic_DNA"/>
</dbReference>